<keyword evidence="3" id="KW-1185">Reference proteome</keyword>
<feature type="compositionally biased region" description="Basic residues" evidence="1">
    <location>
        <begin position="65"/>
        <end position="74"/>
    </location>
</feature>
<gene>
    <name evidence="2" type="ORF">Aru02nite_33710</name>
</gene>
<comment type="caution">
    <text evidence="2">The sequence shown here is derived from an EMBL/GenBank/DDBJ whole genome shotgun (WGS) entry which is preliminary data.</text>
</comment>
<dbReference type="EMBL" id="BOMB01000019">
    <property type="protein sequence ID" value="GID12482.1"/>
    <property type="molecule type" value="Genomic_DNA"/>
</dbReference>
<evidence type="ECO:0000313" key="2">
    <source>
        <dbReference type="EMBL" id="GID12482.1"/>
    </source>
</evidence>
<accession>A0A8J3J5T5</accession>
<reference evidence="2" key="1">
    <citation type="submission" date="2021-01" db="EMBL/GenBank/DDBJ databases">
        <title>Whole genome shotgun sequence of Actinocatenispora rupis NBRC 107355.</title>
        <authorList>
            <person name="Komaki H."/>
            <person name="Tamura T."/>
        </authorList>
    </citation>
    <scope>NUCLEOTIDE SEQUENCE</scope>
    <source>
        <strain evidence="2">NBRC 107355</strain>
    </source>
</reference>
<feature type="compositionally biased region" description="Low complexity" evidence="1">
    <location>
        <begin position="93"/>
        <end position="105"/>
    </location>
</feature>
<organism evidence="2 3">
    <name type="scientific">Actinocatenispora rupis</name>
    <dbReference type="NCBI Taxonomy" id="519421"/>
    <lineage>
        <taxon>Bacteria</taxon>
        <taxon>Bacillati</taxon>
        <taxon>Actinomycetota</taxon>
        <taxon>Actinomycetes</taxon>
        <taxon>Micromonosporales</taxon>
        <taxon>Micromonosporaceae</taxon>
        <taxon>Actinocatenispora</taxon>
    </lineage>
</organism>
<dbReference type="AlphaFoldDB" id="A0A8J3J5T5"/>
<proteinExistence type="predicted"/>
<feature type="region of interest" description="Disordered" evidence="1">
    <location>
        <begin position="59"/>
        <end position="105"/>
    </location>
</feature>
<feature type="compositionally biased region" description="Low complexity" evidence="1">
    <location>
        <begin position="75"/>
        <end position="86"/>
    </location>
</feature>
<dbReference type="Proteomes" id="UP000612808">
    <property type="component" value="Unassembled WGS sequence"/>
</dbReference>
<sequence>MLGRRGATVAKDLAGPDADVAAGKTTQLPAVALLDTQYRIAVLRSEHAWMTATSARLSAGELARPRRGRRHPGRLRLSGRSGAASRPPRPWRTRATPAPRPASTR</sequence>
<feature type="region of interest" description="Disordered" evidence="1">
    <location>
        <begin position="1"/>
        <end position="25"/>
    </location>
</feature>
<evidence type="ECO:0000256" key="1">
    <source>
        <dbReference type="SAM" id="MobiDB-lite"/>
    </source>
</evidence>
<evidence type="ECO:0000313" key="3">
    <source>
        <dbReference type="Proteomes" id="UP000612808"/>
    </source>
</evidence>
<name>A0A8J3J5T5_9ACTN</name>
<protein>
    <submittedName>
        <fullName evidence="2">Uncharacterized protein</fullName>
    </submittedName>
</protein>